<gene>
    <name evidence="6" type="ORF">GCM10010976_16810</name>
</gene>
<evidence type="ECO:0000259" key="4">
    <source>
        <dbReference type="Pfam" id="PF01551"/>
    </source>
</evidence>
<proteinExistence type="inferred from homology"/>
<comment type="cofactor">
    <cofactor evidence="1">
        <name>pyridoxal 5'-phosphate</name>
        <dbReference type="ChEBI" id="CHEBI:597326"/>
    </cofactor>
</comment>
<dbReference type="Gene3D" id="2.70.70.10">
    <property type="entry name" value="Glucose Permease (Domain IIA)"/>
    <property type="match status" value="1"/>
</dbReference>
<dbReference type="InterPro" id="IPR005814">
    <property type="entry name" value="Aminotrans_3"/>
</dbReference>
<dbReference type="InterPro" id="IPR011009">
    <property type="entry name" value="Kinase-like_dom_sf"/>
</dbReference>
<dbReference type="Pfam" id="PF00202">
    <property type="entry name" value="Aminotran_3"/>
    <property type="match status" value="1"/>
</dbReference>
<dbReference type="Gene3D" id="3.30.200.20">
    <property type="entry name" value="Phosphorylase Kinase, domain 1"/>
    <property type="match status" value="1"/>
</dbReference>
<evidence type="ECO:0000259" key="5">
    <source>
        <dbReference type="Pfam" id="PF01636"/>
    </source>
</evidence>
<dbReference type="NCBIfam" id="NF004799">
    <property type="entry name" value="PRK06148.1"/>
    <property type="match status" value="1"/>
</dbReference>
<dbReference type="InterPro" id="IPR049704">
    <property type="entry name" value="Aminotrans_3_PPA_site"/>
</dbReference>
<comment type="caution">
    <text evidence="6">The sequence shown here is derived from an EMBL/GenBank/DDBJ whole genome shotgun (WGS) entry which is preliminary data.</text>
</comment>
<dbReference type="InterPro" id="IPR015421">
    <property type="entry name" value="PyrdxlP-dep_Trfase_major"/>
</dbReference>
<evidence type="ECO:0000256" key="3">
    <source>
        <dbReference type="ARBA" id="ARBA00022898"/>
    </source>
</evidence>
<dbReference type="Gene3D" id="3.90.1150.10">
    <property type="entry name" value="Aspartate Aminotransferase, domain 1"/>
    <property type="match status" value="1"/>
</dbReference>
<dbReference type="Proteomes" id="UP000625976">
    <property type="component" value="Unassembled WGS sequence"/>
</dbReference>
<keyword evidence="6" id="KW-0032">Aminotransferase</keyword>
<evidence type="ECO:0000256" key="1">
    <source>
        <dbReference type="ARBA" id="ARBA00001933"/>
    </source>
</evidence>
<dbReference type="SUPFAM" id="SSF53383">
    <property type="entry name" value="PLP-dependent transferases"/>
    <property type="match status" value="1"/>
</dbReference>
<comment type="similarity">
    <text evidence="2">Belongs to the class-III pyridoxal-phosphate-dependent aminotransferase family.</text>
</comment>
<dbReference type="AlphaFoldDB" id="A0A917GHT5"/>
<keyword evidence="3" id="KW-0663">Pyridoxal phosphate</keyword>
<protein>
    <submittedName>
        <fullName evidence="6">4-aminobutyrate aminotransferase</fullName>
    </submittedName>
</protein>
<dbReference type="Gene3D" id="3.90.1200.10">
    <property type="match status" value="1"/>
</dbReference>
<dbReference type="Pfam" id="PF01636">
    <property type="entry name" value="APH"/>
    <property type="match status" value="1"/>
</dbReference>
<dbReference type="PROSITE" id="PS00600">
    <property type="entry name" value="AA_TRANSFER_CLASS_3"/>
    <property type="match status" value="1"/>
</dbReference>
<organism evidence="6 7">
    <name type="scientific">Bizionia arctica</name>
    <dbReference type="NCBI Taxonomy" id="1495645"/>
    <lineage>
        <taxon>Bacteria</taxon>
        <taxon>Pseudomonadati</taxon>
        <taxon>Bacteroidota</taxon>
        <taxon>Flavobacteriia</taxon>
        <taxon>Flavobacteriales</taxon>
        <taxon>Flavobacteriaceae</taxon>
        <taxon>Bizionia</taxon>
    </lineage>
</organism>
<dbReference type="PANTHER" id="PTHR45688">
    <property type="match status" value="1"/>
</dbReference>
<dbReference type="SUPFAM" id="SSF51261">
    <property type="entry name" value="Duplicated hybrid motif"/>
    <property type="match status" value="1"/>
</dbReference>
<dbReference type="InterPro" id="IPR002575">
    <property type="entry name" value="Aminoglycoside_PTrfase"/>
</dbReference>
<evidence type="ECO:0000313" key="7">
    <source>
        <dbReference type="Proteomes" id="UP000625976"/>
    </source>
</evidence>
<dbReference type="InterPro" id="IPR015424">
    <property type="entry name" value="PyrdxlP-dep_Trfase"/>
</dbReference>
<dbReference type="InterPro" id="IPR015422">
    <property type="entry name" value="PyrdxlP-dep_Trfase_small"/>
</dbReference>
<feature type="domain" description="Aminoglycoside phosphotransferase" evidence="5">
    <location>
        <begin position="30"/>
        <end position="247"/>
    </location>
</feature>
<accession>A0A917GHT5</accession>
<dbReference type="EMBL" id="BMFQ01000002">
    <property type="protein sequence ID" value="GGG45882.1"/>
    <property type="molecule type" value="Genomic_DNA"/>
</dbReference>
<reference evidence="6" key="2">
    <citation type="submission" date="2020-09" db="EMBL/GenBank/DDBJ databases">
        <authorList>
            <person name="Sun Q."/>
            <person name="Zhou Y."/>
        </authorList>
    </citation>
    <scope>NUCLEOTIDE SEQUENCE</scope>
    <source>
        <strain evidence="6">CGMCC 1.12751</strain>
    </source>
</reference>
<dbReference type="GO" id="GO:0030170">
    <property type="term" value="F:pyridoxal phosphate binding"/>
    <property type="evidence" value="ECO:0007669"/>
    <property type="project" value="InterPro"/>
</dbReference>
<dbReference type="RefSeq" id="WP_188463791.1">
    <property type="nucleotide sequence ID" value="NZ_BMFQ01000002.1"/>
</dbReference>
<name>A0A917GHT5_9FLAO</name>
<evidence type="ECO:0000256" key="2">
    <source>
        <dbReference type="ARBA" id="ARBA00008954"/>
    </source>
</evidence>
<keyword evidence="7" id="KW-1185">Reference proteome</keyword>
<reference evidence="6" key="1">
    <citation type="journal article" date="2014" name="Int. J. Syst. Evol. Microbiol.">
        <title>Complete genome sequence of Corynebacterium casei LMG S-19264T (=DSM 44701T), isolated from a smear-ripened cheese.</title>
        <authorList>
            <consortium name="US DOE Joint Genome Institute (JGI-PGF)"/>
            <person name="Walter F."/>
            <person name="Albersmeier A."/>
            <person name="Kalinowski J."/>
            <person name="Ruckert C."/>
        </authorList>
    </citation>
    <scope>NUCLEOTIDE SEQUENCE</scope>
    <source>
        <strain evidence="6">CGMCC 1.12751</strain>
    </source>
</reference>
<sequence length="1009" mass="113990">MKSADYSNIKIQPEQAKDIAKSLYNLVGEVKTLPGELDFNFLIKTKEANYILKISRPDEDLKYLEFQQEILQYLSKRNLNAPIIFPDTHGNFISSIQDSSGNTRLVRLLSWIDGRLWSSVNPIKDDLLFNLGSEAGKITKALKGFEHAMAHREFEWDIAQSDWTYNHLDLFSSEQKQILSHFQTRFKGVQNDYNNLRKSVVHNDANDNNILVSSNLIHPEVTAIIDFGDTIYTQTINDLAVAMAYAIMGKPDLLEASLPFVSGYHSQYPLQEEELKYLYNLLAMRLVISVTKSALNKQKEPDNNYLMISEKPAWDVLERWMQVDENLAYYSFREACGFSAHPNENSFLKWAEKQHVSLNDFFPTLHFNQLYSLDMGVGSTWLGNEKEYNDLELTSFKINRLQAEKPNALFAGGYLEIRPFYSTNAYQKEGNSGPEYRTTHLGVDFWVKKNTAIHAPFEGHIFSIHYNGNNKDYGPTLILKHQTDAGIPFYTLYGHLSESSLNLLTQGQKVKKNDLLAYVGDVSENGDWAPHLHFQVMLDMLDNTHDFPGVAFPKRMSVWSSICPNPNVFFKDEGLRTSQSTSNEELLDFRKNHLGKSLSLSYTKPLKILRGAGVYLFDNTGRKYLDTVNNVAHIGHEHPRVVKAGQEQMAILNTNSRYLHNNINAFAKELLKTFPKELSVVHFVNSGSEANELALRMTKAYTKAKDMIAIEIGYHGNTNACIDMSSYKFDGKGGQGAPEHTHIVPLPDRFRGLYQGDNTAEKYAKHIDRQIDNIHAKGRKVAGFICESIISCGGQVELPKNYLKLAYQSVRKAGGLCIADEVQTGCGRVGQTFWGFQMHDVIPDIVTIGKPIGNGHPLAAVVCTQEVANAFANGMEYFNTFGGNPVSCAIGKEVLQVIKDEKLQENALNVGGYLKDELIKLQNPFPIIGDVRGQGLFLGFELTDEHRQPLTEKASYLANRMKDFGILMSTDGKDNNALKIKPPMVFSIENANELLDRLKQILKEDFIRF</sequence>
<dbReference type="CDD" id="cd00610">
    <property type="entry name" value="OAT_like"/>
    <property type="match status" value="1"/>
</dbReference>
<feature type="domain" description="M23ase beta-sheet core" evidence="4">
    <location>
        <begin position="439"/>
        <end position="537"/>
    </location>
</feature>
<keyword evidence="6" id="KW-0808">Transferase</keyword>
<dbReference type="SUPFAM" id="SSF56112">
    <property type="entry name" value="Protein kinase-like (PK-like)"/>
    <property type="match status" value="1"/>
</dbReference>
<dbReference type="GO" id="GO:0008483">
    <property type="term" value="F:transaminase activity"/>
    <property type="evidence" value="ECO:0007669"/>
    <property type="project" value="UniProtKB-KW"/>
</dbReference>
<dbReference type="Gene3D" id="3.40.640.10">
    <property type="entry name" value="Type I PLP-dependent aspartate aminotransferase-like (Major domain)"/>
    <property type="match status" value="1"/>
</dbReference>
<evidence type="ECO:0000313" key="6">
    <source>
        <dbReference type="EMBL" id="GGG45882.1"/>
    </source>
</evidence>
<dbReference type="InterPro" id="IPR016047">
    <property type="entry name" value="M23ase_b-sheet_dom"/>
</dbReference>
<dbReference type="InterPro" id="IPR011055">
    <property type="entry name" value="Dup_hybrid_motif"/>
</dbReference>
<dbReference type="PANTHER" id="PTHR45688:SF13">
    <property type="entry name" value="ALANINE--GLYOXYLATE AMINOTRANSFERASE 2-LIKE"/>
    <property type="match status" value="1"/>
</dbReference>
<dbReference type="CDD" id="cd12797">
    <property type="entry name" value="M23_peptidase"/>
    <property type="match status" value="1"/>
</dbReference>
<dbReference type="Pfam" id="PF01551">
    <property type="entry name" value="Peptidase_M23"/>
    <property type="match status" value="1"/>
</dbReference>